<reference evidence="1" key="3">
    <citation type="submission" date="2025-09" db="UniProtKB">
        <authorList>
            <consortium name="Ensembl"/>
        </authorList>
    </citation>
    <scope>IDENTIFICATION</scope>
    <source>
        <strain evidence="1">Thoroughbred</strain>
    </source>
</reference>
<reference evidence="1" key="2">
    <citation type="submission" date="2025-08" db="UniProtKB">
        <authorList>
            <consortium name="Ensembl"/>
        </authorList>
    </citation>
    <scope>IDENTIFICATION</scope>
    <source>
        <strain evidence="1">Thoroughbred</strain>
    </source>
</reference>
<name>A0A9L0TAZ0_HORSE</name>
<protein>
    <submittedName>
        <fullName evidence="1">Uncharacterized protein</fullName>
    </submittedName>
</protein>
<evidence type="ECO:0000313" key="2">
    <source>
        <dbReference type="Proteomes" id="UP000002281"/>
    </source>
</evidence>
<organism evidence="1 2">
    <name type="scientific">Equus caballus</name>
    <name type="common">Horse</name>
    <dbReference type="NCBI Taxonomy" id="9796"/>
    <lineage>
        <taxon>Eukaryota</taxon>
        <taxon>Metazoa</taxon>
        <taxon>Chordata</taxon>
        <taxon>Craniata</taxon>
        <taxon>Vertebrata</taxon>
        <taxon>Euteleostomi</taxon>
        <taxon>Mammalia</taxon>
        <taxon>Eutheria</taxon>
        <taxon>Laurasiatheria</taxon>
        <taxon>Perissodactyla</taxon>
        <taxon>Equidae</taxon>
        <taxon>Equus</taxon>
    </lineage>
</organism>
<sequence>MLDVDAQKPLKWKWPTTPLGSRFLNQNQTRKLPQEHLGTALERAHQGRPILMPLEGSAL</sequence>
<accession>A0A9L0TAZ0</accession>
<dbReference type="AlphaFoldDB" id="A0A9L0TAZ0"/>
<evidence type="ECO:0000313" key="1">
    <source>
        <dbReference type="Ensembl" id="ENSECAP00000083750.1"/>
    </source>
</evidence>
<keyword evidence="2" id="KW-1185">Reference proteome</keyword>
<proteinExistence type="predicted"/>
<reference evidence="1 2" key="1">
    <citation type="journal article" date="2009" name="Science">
        <title>Genome sequence, comparative analysis, and population genetics of the domestic horse.</title>
        <authorList>
            <consortium name="Broad Institute Genome Sequencing Platform"/>
            <consortium name="Broad Institute Whole Genome Assembly Team"/>
            <person name="Wade C.M."/>
            <person name="Giulotto E."/>
            <person name="Sigurdsson S."/>
            <person name="Zoli M."/>
            <person name="Gnerre S."/>
            <person name="Imsland F."/>
            <person name="Lear T.L."/>
            <person name="Adelson D.L."/>
            <person name="Bailey E."/>
            <person name="Bellone R.R."/>
            <person name="Bloecker H."/>
            <person name="Distl O."/>
            <person name="Edgar R.C."/>
            <person name="Garber M."/>
            <person name="Leeb T."/>
            <person name="Mauceli E."/>
            <person name="MacLeod J.N."/>
            <person name="Penedo M.C.T."/>
            <person name="Raison J.M."/>
            <person name="Sharpe T."/>
            <person name="Vogel J."/>
            <person name="Andersson L."/>
            <person name="Antczak D.F."/>
            <person name="Biagi T."/>
            <person name="Binns M.M."/>
            <person name="Chowdhary B.P."/>
            <person name="Coleman S.J."/>
            <person name="Della Valle G."/>
            <person name="Fryc S."/>
            <person name="Guerin G."/>
            <person name="Hasegawa T."/>
            <person name="Hill E.W."/>
            <person name="Jurka J."/>
            <person name="Kiialainen A."/>
            <person name="Lindgren G."/>
            <person name="Liu J."/>
            <person name="Magnani E."/>
            <person name="Mickelson J.R."/>
            <person name="Murray J."/>
            <person name="Nergadze S.G."/>
            <person name="Onofrio R."/>
            <person name="Pedroni S."/>
            <person name="Piras M.F."/>
            <person name="Raudsepp T."/>
            <person name="Rocchi M."/>
            <person name="Roeed K.H."/>
            <person name="Ryder O.A."/>
            <person name="Searle S."/>
            <person name="Skow L."/>
            <person name="Swinburne J.E."/>
            <person name="Syvaenen A.C."/>
            <person name="Tozaki T."/>
            <person name="Valberg S.J."/>
            <person name="Vaudin M."/>
            <person name="White J.R."/>
            <person name="Zody M.C."/>
            <person name="Lander E.S."/>
            <person name="Lindblad-Toh K."/>
        </authorList>
    </citation>
    <scope>NUCLEOTIDE SEQUENCE [LARGE SCALE GENOMIC DNA]</scope>
    <source>
        <strain evidence="1 2">Thoroughbred</strain>
    </source>
</reference>
<dbReference type="Ensembl" id="ENSECAT00000110688.1">
    <property type="protein sequence ID" value="ENSECAP00000083750.1"/>
    <property type="gene ID" value="ENSECAG00000057227.1"/>
</dbReference>
<dbReference type="Proteomes" id="UP000002281">
    <property type="component" value="Chromosome 23"/>
</dbReference>